<accession>A0ABQ6FPF3</accession>
<proteinExistence type="predicted"/>
<keyword evidence="2" id="KW-1185">Reference proteome</keyword>
<evidence type="ECO:0000313" key="2">
    <source>
        <dbReference type="Proteomes" id="UP001344906"/>
    </source>
</evidence>
<reference evidence="1 2" key="1">
    <citation type="submission" date="2023-02" db="EMBL/GenBank/DDBJ databases">
        <title>Dictyobacter halimunensis sp. nov., a new member of the class Ktedonobacteria from forest soil in a geothermal area.</title>
        <authorList>
            <person name="Rachmania M.K."/>
            <person name="Ningsih F."/>
            <person name="Sakai Y."/>
            <person name="Yabe S."/>
            <person name="Yokota A."/>
            <person name="Sjamsuridzal W."/>
        </authorList>
    </citation>
    <scope>NUCLEOTIDE SEQUENCE [LARGE SCALE GENOMIC DNA]</scope>
    <source>
        <strain evidence="1 2">S3.2.2.5</strain>
    </source>
</reference>
<evidence type="ECO:0000313" key="1">
    <source>
        <dbReference type="EMBL" id="GLV56155.1"/>
    </source>
</evidence>
<organism evidence="1 2">
    <name type="scientific">Dictyobacter halimunensis</name>
    <dbReference type="NCBI Taxonomy" id="3026934"/>
    <lineage>
        <taxon>Bacteria</taxon>
        <taxon>Bacillati</taxon>
        <taxon>Chloroflexota</taxon>
        <taxon>Ktedonobacteria</taxon>
        <taxon>Ktedonobacterales</taxon>
        <taxon>Dictyobacteraceae</taxon>
        <taxon>Dictyobacter</taxon>
    </lineage>
</organism>
<evidence type="ECO:0008006" key="3">
    <source>
        <dbReference type="Google" id="ProtNLM"/>
    </source>
</evidence>
<sequence>MLLVALLPPAQKGRRQHIRAEFIAQAYDFFELMKNKAERYGVKVTCTHLYTHNIARSISLLAQEMLCMGVLLFVREGQGVLLETEEIKHLLTQRELSMYIIRLESFRNRLTQSFTLFTTWLGELFKEPFFFSSRAFHEAREDGHGKG</sequence>
<name>A0ABQ6FPF3_9CHLR</name>
<dbReference type="EMBL" id="BSRI01000002">
    <property type="protein sequence ID" value="GLV56155.1"/>
    <property type="molecule type" value="Genomic_DNA"/>
</dbReference>
<dbReference type="Proteomes" id="UP001344906">
    <property type="component" value="Unassembled WGS sequence"/>
</dbReference>
<gene>
    <name evidence="1" type="ORF">KDH_29980</name>
</gene>
<comment type="caution">
    <text evidence="1">The sequence shown here is derived from an EMBL/GenBank/DDBJ whole genome shotgun (WGS) entry which is preliminary data.</text>
</comment>
<protein>
    <recommendedName>
        <fullName evidence="3">LysR substrate-binding domain-containing protein</fullName>
    </recommendedName>
</protein>